<sequence>MQFGDTGDTDTSVLVQSHIPKPRLSIIIDGCKVHSSDVEDDDDDNLVDTPPRRKKIPSHFHPPTEEHATREYYPTELEGHDIHTSAQSQATRADDEPQPVVFDKLREELCGQMTELQCNNKEFTVQLKDLKSQLLDLKQYKNTRLINLSVSKVKFDWT</sequence>
<evidence type="ECO:0000256" key="1">
    <source>
        <dbReference type="SAM" id="MobiDB-lite"/>
    </source>
</evidence>
<dbReference type="Proteomes" id="UP000594638">
    <property type="component" value="Unassembled WGS sequence"/>
</dbReference>
<keyword evidence="3" id="KW-1185">Reference proteome</keyword>
<evidence type="ECO:0000313" key="2">
    <source>
        <dbReference type="EMBL" id="CAA3004168.1"/>
    </source>
</evidence>
<comment type="caution">
    <text evidence="2">The sequence shown here is derived from an EMBL/GenBank/DDBJ whole genome shotgun (WGS) entry which is preliminary data.</text>
</comment>
<proteinExistence type="predicted"/>
<evidence type="ECO:0000313" key="3">
    <source>
        <dbReference type="Proteomes" id="UP000594638"/>
    </source>
</evidence>
<dbReference type="AlphaFoldDB" id="A0A8S0TFQ3"/>
<organism evidence="2 3">
    <name type="scientific">Olea europaea subsp. europaea</name>
    <dbReference type="NCBI Taxonomy" id="158383"/>
    <lineage>
        <taxon>Eukaryota</taxon>
        <taxon>Viridiplantae</taxon>
        <taxon>Streptophyta</taxon>
        <taxon>Embryophyta</taxon>
        <taxon>Tracheophyta</taxon>
        <taxon>Spermatophyta</taxon>
        <taxon>Magnoliopsida</taxon>
        <taxon>eudicotyledons</taxon>
        <taxon>Gunneridae</taxon>
        <taxon>Pentapetalae</taxon>
        <taxon>asterids</taxon>
        <taxon>lamiids</taxon>
        <taxon>Lamiales</taxon>
        <taxon>Oleaceae</taxon>
        <taxon>Oleeae</taxon>
        <taxon>Olea</taxon>
    </lineage>
</organism>
<feature type="region of interest" description="Disordered" evidence="1">
    <location>
        <begin position="35"/>
        <end position="98"/>
    </location>
</feature>
<protein>
    <submittedName>
        <fullName evidence="2">Uncharacterized protein</fullName>
    </submittedName>
</protein>
<dbReference type="EMBL" id="CACTIH010006109">
    <property type="protein sequence ID" value="CAA3004168.1"/>
    <property type="molecule type" value="Genomic_DNA"/>
</dbReference>
<name>A0A8S0TFQ3_OLEEU</name>
<dbReference type="Gramene" id="OE9A120381T1">
    <property type="protein sequence ID" value="OE9A120381C1"/>
    <property type="gene ID" value="OE9A120381"/>
</dbReference>
<reference evidence="2 3" key="1">
    <citation type="submission" date="2019-12" db="EMBL/GenBank/DDBJ databases">
        <authorList>
            <person name="Alioto T."/>
            <person name="Alioto T."/>
            <person name="Gomez Garrido J."/>
        </authorList>
    </citation>
    <scope>NUCLEOTIDE SEQUENCE [LARGE SCALE GENOMIC DNA]</scope>
</reference>
<gene>
    <name evidence="2" type="ORF">OLEA9_A120381</name>
</gene>
<accession>A0A8S0TFQ3</accession>